<evidence type="ECO:0000256" key="2">
    <source>
        <dbReference type="ARBA" id="ARBA00022485"/>
    </source>
</evidence>
<dbReference type="Gene3D" id="3.20.20.70">
    <property type="entry name" value="Aldolase class I"/>
    <property type="match status" value="1"/>
</dbReference>
<dbReference type="PANTHER" id="PTHR30352">
    <property type="entry name" value="PYRUVATE FORMATE-LYASE-ACTIVATING ENZYME"/>
    <property type="match status" value="1"/>
</dbReference>
<dbReference type="GO" id="GO:0043365">
    <property type="term" value="F:[formate-C-acetyltransferase]-activating enzyme activity"/>
    <property type="evidence" value="ECO:0007669"/>
    <property type="project" value="InterPro"/>
</dbReference>
<evidence type="ECO:0000256" key="1">
    <source>
        <dbReference type="ARBA" id="ARBA00001966"/>
    </source>
</evidence>
<evidence type="ECO:0000256" key="5">
    <source>
        <dbReference type="ARBA" id="ARBA00023004"/>
    </source>
</evidence>
<dbReference type="InterPro" id="IPR058240">
    <property type="entry name" value="rSAM_sf"/>
</dbReference>
<protein>
    <recommendedName>
        <fullName evidence="7">Anaerobic ribonucleoside-triphosphate reductase-activating protein</fullName>
        <ecNumber evidence="7">1.97.1.-</ecNumber>
    </recommendedName>
</protein>
<comment type="function">
    <text evidence="7">Activation of anaerobic ribonucleoside-triphosphate reductase under anaerobic conditions by generation of an organic free radical, using S-adenosylmethionine and reduced flavodoxin as cosubstrates to produce 5'-deoxy-adenosine.</text>
</comment>
<proteinExistence type="inferred from homology"/>
<dbReference type="SFLD" id="SFLDF00299">
    <property type="entry name" value="anaerobic_ribonucleoside-triph"/>
    <property type="match status" value="1"/>
</dbReference>
<keyword evidence="5" id="KW-0408">Iron</keyword>
<dbReference type="SFLD" id="SFLDS00029">
    <property type="entry name" value="Radical_SAM"/>
    <property type="match status" value="1"/>
</dbReference>
<dbReference type="PIRSF" id="PIRSF000368">
    <property type="entry name" value="NrdG"/>
    <property type="match status" value="1"/>
</dbReference>
<evidence type="ECO:0000256" key="4">
    <source>
        <dbReference type="ARBA" id="ARBA00022723"/>
    </source>
</evidence>
<dbReference type="AlphaFoldDB" id="A0A0A0HW96"/>
<evidence type="ECO:0000313" key="8">
    <source>
        <dbReference type="EMBL" id="KGM93449.1"/>
    </source>
</evidence>
<dbReference type="EMBL" id="JDRY01000169">
    <property type="protein sequence ID" value="KGM93449.1"/>
    <property type="molecule type" value="Genomic_DNA"/>
</dbReference>
<comment type="similarity">
    <text evidence="7">Belongs to the organic radical-activating enzymes family.</text>
</comment>
<keyword evidence="4" id="KW-0479">Metal-binding</keyword>
<dbReference type="InterPro" id="IPR034457">
    <property type="entry name" value="Organic_radical-activating"/>
</dbReference>
<name>A0A0A0HW96_CLOBO</name>
<gene>
    <name evidence="8" type="ORF">Z955_14995</name>
</gene>
<dbReference type="GO" id="GO:0004748">
    <property type="term" value="F:ribonucleoside-diphosphate reductase activity, thioredoxin disulfide as acceptor"/>
    <property type="evidence" value="ECO:0007669"/>
    <property type="project" value="TreeGrafter"/>
</dbReference>
<dbReference type="InterPro" id="IPR012837">
    <property type="entry name" value="NrdG"/>
</dbReference>
<dbReference type="EC" id="1.97.1.-" evidence="7"/>
<evidence type="ECO:0000256" key="7">
    <source>
        <dbReference type="PIRNR" id="PIRNR000368"/>
    </source>
</evidence>
<comment type="caution">
    <text evidence="8">The sequence shown here is derived from an EMBL/GenBank/DDBJ whole genome shotgun (WGS) entry which is preliminary data.</text>
</comment>
<dbReference type="GO" id="GO:0051539">
    <property type="term" value="F:4 iron, 4 sulfur cluster binding"/>
    <property type="evidence" value="ECO:0007669"/>
    <property type="project" value="UniProtKB-KW"/>
</dbReference>
<dbReference type="RefSeq" id="WP_039260111.1">
    <property type="nucleotide sequence ID" value="NZ_JDRY01000169.1"/>
</dbReference>
<dbReference type="Proteomes" id="UP000030014">
    <property type="component" value="Unassembled WGS sequence"/>
</dbReference>
<comment type="cofactor">
    <cofactor evidence="1">
        <name>[4Fe-4S] cluster</name>
        <dbReference type="ChEBI" id="CHEBI:49883"/>
    </cofactor>
</comment>
<dbReference type="InterPro" id="IPR013785">
    <property type="entry name" value="Aldolase_TIM"/>
</dbReference>
<dbReference type="SUPFAM" id="SSF102114">
    <property type="entry name" value="Radical SAM enzymes"/>
    <property type="match status" value="1"/>
</dbReference>
<evidence type="ECO:0000256" key="6">
    <source>
        <dbReference type="ARBA" id="ARBA00023014"/>
    </source>
</evidence>
<dbReference type="SFLD" id="SFLDG01066">
    <property type="entry name" value="organic_radical-activating_enz"/>
    <property type="match status" value="1"/>
</dbReference>
<dbReference type="InterPro" id="IPR007197">
    <property type="entry name" value="rSAM"/>
</dbReference>
<dbReference type="GO" id="GO:0046872">
    <property type="term" value="F:metal ion binding"/>
    <property type="evidence" value="ECO:0007669"/>
    <property type="project" value="UniProtKB-KW"/>
</dbReference>
<reference evidence="8 9" key="1">
    <citation type="submission" date="2014-01" db="EMBL/GenBank/DDBJ databases">
        <title>Plasmidome dynamics in the species complex Clostridium novyi sensu lato converts strains of independent lineages into distinctly different pathogens.</title>
        <authorList>
            <person name="Skarin H."/>
            <person name="Segerman B."/>
        </authorList>
    </citation>
    <scope>NUCLEOTIDE SEQUENCE [LARGE SCALE GENOMIC DNA]</scope>
    <source>
        <strain evidence="8 9">DC5</strain>
    </source>
</reference>
<dbReference type="NCBIfam" id="TIGR02491">
    <property type="entry name" value="NrdG"/>
    <property type="match status" value="1"/>
</dbReference>
<keyword evidence="7" id="KW-0560">Oxidoreductase</keyword>
<keyword evidence="6" id="KW-0411">Iron-sulfur</keyword>
<organism evidence="8 9">
    <name type="scientific">Clostridium botulinum C/D str. DC5</name>
    <dbReference type="NCBI Taxonomy" id="1443128"/>
    <lineage>
        <taxon>Bacteria</taxon>
        <taxon>Bacillati</taxon>
        <taxon>Bacillota</taxon>
        <taxon>Clostridia</taxon>
        <taxon>Eubacteriales</taxon>
        <taxon>Clostridiaceae</taxon>
        <taxon>Clostridium</taxon>
    </lineage>
</organism>
<dbReference type="PANTHER" id="PTHR30352:SF2">
    <property type="entry name" value="ANAEROBIC RIBONUCLEOSIDE-TRIPHOSPHATE REDUCTASE-ACTIVATING PROTEIN"/>
    <property type="match status" value="1"/>
</dbReference>
<evidence type="ECO:0000256" key="3">
    <source>
        <dbReference type="ARBA" id="ARBA00022691"/>
    </source>
</evidence>
<keyword evidence="3" id="KW-0949">S-adenosyl-L-methionine</keyword>
<dbReference type="SFLD" id="SFLDG01063">
    <property type="entry name" value="activating_enzymes__group_1"/>
    <property type="match status" value="1"/>
</dbReference>
<sequence>MNKVSILDFDINNGEGVRVSLWVAGCPHECDGCHNECYWDKTVGKEFTYKDSNKIIDLLEKDISKDFSILGGEPLAPYNIDTVTELCKQIKFKYLNKNIWIWTGYQYENFKDKEIMKYIDVLIDGKFIKELYDRELKWRGSSNQRIIDVQKSLQQGKVVLYDC</sequence>
<accession>A0A0A0HW96</accession>
<dbReference type="Pfam" id="PF13353">
    <property type="entry name" value="Fer4_12"/>
    <property type="match status" value="1"/>
</dbReference>
<keyword evidence="2" id="KW-0004">4Fe-4S</keyword>
<evidence type="ECO:0000313" key="9">
    <source>
        <dbReference type="Proteomes" id="UP000030014"/>
    </source>
</evidence>